<sequence>MGVKRGNYQTKKQLLQRQCEERGIKYATRWGSKELQAALDGKRPSPRSGGQRKALRDECRKQGIAFSDSWNVAQLKQALAGNLKPYRNTGAKVCLPMACTCGKAIDPAKALEGETRRDPRMHQATPDHNFDGVIFCRYCCACGQHLVVKVPIKARAVKCGCGRLASMWDADGVGTCCHCATKK</sequence>
<evidence type="ECO:0000313" key="1">
    <source>
        <dbReference type="EMBL" id="VGO14756.1"/>
    </source>
</evidence>
<dbReference type="Proteomes" id="UP000366872">
    <property type="component" value="Unassembled WGS sequence"/>
</dbReference>
<dbReference type="RefSeq" id="WP_136080387.1">
    <property type="nucleotide sequence ID" value="NZ_CAAHFG010000002.1"/>
</dbReference>
<proteinExistence type="predicted"/>
<gene>
    <name evidence="1" type="ORF">PDESU_03325</name>
</gene>
<protein>
    <submittedName>
        <fullName evidence="1">Uncharacterized protein</fullName>
    </submittedName>
</protein>
<name>A0A6C2U5S5_PONDE</name>
<keyword evidence="2" id="KW-1185">Reference proteome</keyword>
<accession>A0A6C2U5S5</accession>
<reference evidence="1 2" key="1">
    <citation type="submission" date="2019-04" db="EMBL/GenBank/DDBJ databases">
        <authorList>
            <person name="Van Vliet M D."/>
        </authorList>
    </citation>
    <scope>NUCLEOTIDE SEQUENCE [LARGE SCALE GENOMIC DNA]</scope>
    <source>
        <strain evidence="1 2">F1</strain>
    </source>
</reference>
<organism evidence="1 2">
    <name type="scientific">Pontiella desulfatans</name>
    <dbReference type="NCBI Taxonomy" id="2750659"/>
    <lineage>
        <taxon>Bacteria</taxon>
        <taxon>Pseudomonadati</taxon>
        <taxon>Kiritimatiellota</taxon>
        <taxon>Kiritimatiellia</taxon>
        <taxon>Kiritimatiellales</taxon>
        <taxon>Pontiellaceae</taxon>
        <taxon>Pontiella</taxon>
    </lineage>
</organism>
<evidence type="ECO:0000313" key="2">
    <source>
        <dbReference type="Proteomes" id="UP000366872"/>
    </source>
</evidence>
<dbReference type="AlphaFoldDB" id="A0A6C2U5S5"/>
<dbReference type="EMBL" id="CAAHFG010000002">
    <property type="protein sequence ID" value="VGO14756.1"/>
    <property type="molecule type" value="Genomic_DNA"/>
</dbReference>